<feature type="domain" description="EAL" evidence="3">
    <location>
        <begin position="161"/>
        <end position="403"/>
    </location>
</feature>
<evidence type="ECO:0000313" key="4">
    <source>
        <dbReference type="EMBL" id="MFC4693943.1"/>
    </source>
</evidence>
<dbReference type="SMART" id="SM00091">
    <property type="entry name" value="PAS"/>
    <property type="match status" value="1"/>
</dbReference>
<dbReference type="InterPro" id="IPR013767">
    <property type="entry name" value="PAS_fold"/>
</dbReference>
<organism evidence="4 5">
    <name type="scientific">Geodermatophilus arenarius</name>
    <dbReference type="NCBI Taxonomy" id="1137990"/>
    <lineage>
        <taxon>Bacteria</taxon>
        <taxon>Bacillati</taxon>
        <taxon>Actinomycetota</taxon>
        <taxon>Actinomycetes</taxon>
        <taxon>Geodermatophilales</taxon>
        <taxon>Geodermatophilaceae</taxon>
        <taxon>Geodermatophilus</taxon>
    </lineage>
</organism>
<dbReference type="PROSITE" id="PS50112">
    <property type="entry name" value="PAS"/>
    <property type="match status" value="1"/>
</dbReference>
<dbReference type="InterPro" id="IPR035965">
    <property type="entry name" value="PAS-like_dom_sf"/>
</dbReference>
<dbReference type="PANTHER" id="PTHR33121:SF70">
    <property type="entry name" value="SIGNALING PROTEIN YKOW"/>
    <property type="match status" value="1"/>
</dbReference>
<dbReference type="CDD" id="cd00130">
    <property type="entry name" value="PAS"/>
    <property type="match status" value="1"/>
</dbReference>
<dbReference type="SUPFAM" id="SSF141868">
    <property type="entry name" value="EAL domain-like"/>
    <property type="match status" value="1"/>
</dbReference>
<dbReference type="PANTHER" id="PTHR33121">
    <property type="entry name" value="CYCLIC DI-GMP PHOSPHODIESTERASE PDEF"/>
    <property type="match status" value="1"/>
</dbReference>
<dbReference type="CDD" id="cd01948">
    <property type="entry name" value="EAL"/>
    <property type="match status" value="1"/>
</dbReference>
<dbReference type="Pfam" id="PF00563">
    <property type="entry name" value="EAL"/>
    <property type="match status" value="1"/>
</dbReference>
<dbReference type="Proteomes" id="UP001596025">
    <property type="component" value="Unassembled WGS sequence"/>
</dbReference>
<evidence type="ECO:0000259" key="1">
    <source>
        <dbReference type="PROSITE" id="PS50112"/>
    </source>
</evidence>
<evidence type="ECO:0000259" key="3">
    <source>
        <dbReference type="PROSITE" id="PS50883"/>
    </source>
</evidence>
<dbReference type="EMBL" id="JBHSGR010000010">
    <property type="protein sequence ID" value="MFC4693943.1"/>
    <property type="molecule type" value="Genomic_DNA"/>
</dbReference>
<comment type="caution">
    <text evidence="4">The sequence shown here is derived from an EMBL/GenBank/DDBJ whole genome shotgun (WGS) entry which is preliminary data.</text>
</comment>
<name>A0ABV9LKF2_9ACTN</name>
<dbReference type="InterPro" id="IPR000014">
    <property type="entry name" value="PAS"/>
</dbReference>
<evidence type="ECO:0000259" key="2">
    <source>
        <dbReference type="PROSITE" id="PS50113"/>
    </source>
</evidence>
<sequence>MRGFRPGRREADADADQLRRLLVETARLERLQATLLDNIVEGVLLQDPSGRVMASNPAARRILGLSAERLHGQQLNRLRSALHSDGGSWSTDERPTRSTVRTATGVRGQVVGIHLDDGELRWLSVNTDPVTHPSGEVEYVVSSIRDVTEQHAAALVERQAARERTRRVRQVLEDGGPRVVVQPIVELATGRTVGVEALARFPGQFGHPPDVWFADAAAVGLGVQLELAAVERALATLDRLPPDVYLSVNATPAAIGSPELVELLTAAPAERLVLEMTEHDPVADYGRLTEPLGRLRRAGVRLAVDDAGSGFASLQHILELAPDVIKLDRALVRDVDTDPARASLAVSLVLFADRIGADLVAEGIESESERAALEGVGVRYGQGFHLGPPAPGAAFEERAGAAVRTREAGRSGR</sequence>
<dbReference type="RefSeq" id="WP_387988660.1">
    <property type="nucleotide sequence ID" value="NZ_JBHSGR010000010.1"/>
</dbReference>
<feature type="domain" description="PAS" evidence="1">
    <location>
        <begin position="28"/>
        <end position="85"/>
    </location>
</feature>
<dbReference type="Gene3D" id="3.20.20.450">
    <property type="entry name" value="EAL domain"/>
    <property type="match status" value="1"/>
</dbReference>
<dbReference type="Pfam" id="PF00989">
    <property type="entry name" value="PAS"/>
    <property type="match status" value="1"/>
</dbReference>
<proteinExistence type="predicted"/>
<protein>
    <submittedName>
        <fullName evidence="4">EAL domain-containing protein</fullName>
    </submittedName>
</protein>
<evidence type="ECO:0000313" key="5">
    <source>
        <dbReference type="Proteomes" id="UP001596025"/>
    </source>
</evidence>
<dbReference type="SUPFAM" id="SSF55785">
    <property type="entry name" value="PYP-like sensor domain (PAS domain)"/>
    <property type="match status" value="1"/>
</dbReference>
<dbReference type="InterPro" id="IPR000700">
    <property type="entry name" value="PAS-assoc_C"/>
</dbReference>
<keyword evidence="5" id="KW-1185">Reference proteome</keyword>
<dbReference type="Gene3D" id="3.30.450.20">
    <property type="entry name" value="PAS domain"/>
    <property type="match status" value="1"/>
</dbReference>
<dbReference type="InterPro" id="IPR001610">
    <property type="entry name" value="PAC"/>
</dbReference>
<dbReference type="NCBIfam" id="TIGR00229">
    <property type="entry name" value="sensory_box"/>
    <property type="match status" value="1"/>
</dbReference>
<dbReference type="PROSITE" id="PS50113">
    <property type="entry name" value="PAC"/>
    <property type="match status" value="1"/>
</dbReference>
<dbReference type="InterPro" id="IPR050706">
    <property type="entry name" value="Cyclic-di-GMP_PDE-like"/>
</dbReference>
<dbReference type="SMART" id="SM00052">
    <property type="entry name" value="EAL"/>
    <property type="match status" value="1"/>
</dbReference>
<accession>A0ABV9LKF2</accession>
<reference evidence="5" key="1">
    <citation type="journal article" date="2019" name="Int. J. Syst. Evol. Microbiol.">
        <title>The Global Catalogue of Microorganisms (GCM) 10K type strain sequencing project: providing services to taxonomists for standard genome sequencing and annotation.</title>
        <authorList>
            <consortium name="The Broad Institute Genomics Platform"/>
            <consortium name="The Broad Institute Genome Sequencing Center for Infectious Disease"/>
            <person name="Wu L."/>
            <person name="Ma J."/>
        </authorList>
    </citation>
    <scope>NUCLEOTIDE SEQUENCE [LARGE SCALE GENOMIC DNA]</scope>
    <source>
        <strain evidence="5">CCUG 62763</strain>
    </source>
</reference>
<dbReference type="SMART" id="SM00086">
    <property type="entry name" value="PAC"/>
    <property type="match status" value="1"/>
</dbReference>
<feature type="domain" description="PAC" evidence="2">
    <location>
        <begin position="104"/>
        <end position="159"/>
    </location>
</feature>
<dbReference type="InterPro" id="IPR001633">
    <property type="entry name" value="EAL_dom"/>
</dbReference>
<dbReference type="InterPro" id="IPR035919">
    <property type="entry name" value="EAL_sf"/>
</dbReference>
<dbReference type="PROSITE" id="PS50883">
    <property type="entry name" value="EAL"/>
    <property type="match status" value="1"/>
</dbReference>
<gene>
    <name evidence="4" type="ORF">ACFO3M_11165</name>
</gene>